<dbReference type="GO" id="GO:0003677">
    <property type="term" value="F:DNA binding"/>
    <property type="evidence" value="ECO:0007669"/>
    <property type="project" value="UniProtKB-KW"/>
</dbReference>
<dbReference type="Proteomes" id="UP001642360">
    <property type="component" value="Unassembled WGS sequence"/>
</dbReference>
<protein>
    <recommendedName>
        <fullName evidence="8">Nuclear transcription factor Y subunit</fullName>
    </recommendedName>
</protein>
<evidence type="ECO:0000256" key="1">
    <source>
        <dbReference type="ARBA" id="ARBA00004123"/>
    </source>
</evidence>
<keyword evidence="5 8" id="KW-0804">Transcription</keyword>
<evidence type="ECO:0000313" key="10">
    <source>
        <dbReference type="EMBL" id="CAK9182034.1"/>
    </source>
</evidence>
<keyword evidence="2 8" id="KW-0805">Transcription regulation</keyword>
<dbReference type="SMART" id="SM00521">
    <property type="entry name" value="CBF"/>
    <property type="match status" value="1"/>
</dbReference>
<evidence type="ECO:0000256" key="9">
    <source>
        <dbReference type="SAM" id="MobiDB-lite"/>
    </source>
</evidence>
<keyword evidence="11" id="KW-1185">Reference proteome</keyword>
<evidence type="ECO:0000256" key="4">
    <source>
        <dbReference type="ARBA" id="ARBA00023159"/>
    </source>
</evidence>
<feature type="region of interest" description="Disordered" evidence="9">
    <location>
        <begin position="1"/>
        <end position="30"/>
    </location>
</feature>
<dbReference type="EMBL" id="CAUOFW020008223">
    <property type="protein sequence ID" value="CAK9182034.1"/>
    <property type="molecule type" value="Genomic_DNA"/>
</dbReference>
<accession>A0ABC8UM06</accession>
<evidence type="ECO:0000256" key="6">
    <source>
        <dbReference type="ARBA" id="ARBA00023242"/>
    </source>
</evidence>
<organism evidence="10 11">
    <name type="scientific">Ilex paraguariensis</name>
    <name type="common">yerba mate</name>
    <dbReference type="NCBI Taxonomy" id="185542"/>
    <lineage>
        <taxon>Eukaryota</taxon>
        <taxon>Viridiplantae</taxon>
        <taxon>Streptophyta</taxon>
        <taxon>Embryophyta</taxon>
        <taxon>Tracheophyta</taxon>
        <taxon>Spermatophyta</taxon>
        <taxon>Magnoliopsida</taxon>
        <taxon>eudicotyledons</taxon>
        <taxon>Gunneridae</taxon>
        <taxon>Pentapetalae</taxon>
        <taxon>asterids</taxon>
        <taxon>campanulids</taxon>
        <taxon>Aquifoliales</taxon>
        <taxon>Aquifoliaceae</taxon>
        <taxon>Ilex</taxon>
    </lineage>
</organism>
<evidence type="ECO:0000256" key="8">
    <source>
        <dbReference type="RuleBase" id="RU367155"/>
    </source>
</evidence>
<gene>
    <name evidence="10" type="ORF">ILEXP_LOCUS52160</name>
</gene>
<dbReference type="AlphaFoldDB" id="A0ABC8UM06"/>
<keyword evidence="6 8" id="KW-0539">Nucleus</keyword>
<comment type="caution">
    <text evidence="10">The sequence shown here is derived from an EMBL/GenBank/DDBJ whole genome shotgun (WGS) entry which is preliminary data.</text>
</comment>
<keyword evidence="3 8" id="KW-0238">DNA-binding</keyword>
<reference evidence="10 11" key="1">
    <citation type="submission" date="2024-02" db="EMBL/GenBank/DDBJ databases">
        <authorList>
            <person name="Vignale AGUSTIN F."/>
            <person name="Sosa J E."/>
            <person name="Modenutti C."/>
        </authorList>
    </citation>
    <scope>NUCLEOTIDE SEQUENCE [LARGE SCALE GENOMIC DNA]</scope>
</reference>
<comment type="similarity">
    <text evidence="8">Belongs to the NFYA/HAP2 subunit family.</text>
</comment>
<evidence type="ECO:0000256" key="3">
    <source>
        <dbReference type="ARBA" id="ARBA00023125"/>
    </source>
</evidence>
<dbReference type="PROSITE" id="PS00686">
    <property type="entry name" value="NFYA_HAP2_1"/>
    <property type="match status" value="1"/>
</dbReference>
<sequence>MALRVQNLPKGKFGQSSKHSMPHDAGSCSSWNSVHEHHFPDTSLKKLSLIEESPPKNCREPKHLVLQIQDQDLSLTHSTGQFQQERAATGKTKTHDQCICAESVQDESYRQRVEAPMKPLFLMDNSEFGINHSQVDMNPSMTRIPYAYADPYCNGLFTAYGPQAMVVGIAPARVPLPLDLAEDGPIYVNAKQYNGILRRRQTRAKLEAQKKLVKTRRPYLHESRHMHALNRVRGSGGRFLSTKKSQPPDPTPTSPHCASDLAQYGRKGNASEVTVKVETGKHDASITSPLGINCSTNSDVIFPQLDRRFSGIASQMQGSGGLMCNEPRH</sequence>
<feature type="region of interest" description="Disordered" evidence="9">
    <location>
        <begin position="223"/>
        <end position="261"/>
    </location>
</feature>
<evidence type="ECO:0000256" key="7">
    <source>
        <dbReference type="ARBA" id="ARBA00025911"/>
    </source>
</evidence>
<name>A0ABC8UM06_9AQUA</name>
<dbReference type="PANTHER" id="PTHR12632">
    <property type="entry name" value="TRANSCRIPTION FACTOR NF-Y ALPHA-RELATED"/>
    <property type="match status" value="1"/>
</dbReference>
<evidence type="ECO:0000256" key="2">
    <source>
        <dbReference type="ARBA" id="ARBA00023015"/>
    </source>
</evidence>
<evidence type="ECO:0000256" key="5">
    <source>
        <dbReference type="ARBA" id="ARBA00023163"/>
    </source>
</evidence>
<keyword evidence="4" id="KW-0010">Activator</keyword>
<dbReference type="GO" id="GO:0005634">
    <property type="term" value="C:nucleus"/>
    <property type="evidence" value="ECO:0007669"/>
    <property type="project" value="UniProtKB-SubCell"/>
</dbReference>
<comment type="subunit">
    <text evidence="7">Heterotrimeric transcription factor composed of three components, NF-YA, NF-YB and NF-YC. NF-YB and NF-YC must interact and dimerize for NF-YA association and DNA binding.</text>
</comment>
<dbReference type="InterPro" id="IPR018362">
    <property type="entry name" value="CCAAT-binding_factor_CS"/>
</dbReference>
<dbReference type="InterPro" id="IPR001289">
    <property type="entry name" value="NFYA"/>
</dbReference>
<dbReference type="Pfam" id="PF02045">
    <property type="entry name" value="CBFB_NFYA"/>
    <property type="match status" value="1"/>
</dbReference>
<dbReference type="PROSITE" id="PS51152">
    <property type="entry name" value="NFYA_HAP2_2"/>
    <property type="match status" value="1"/>
</dbReference>
<proteinExistence type="inferred from homology"/>
<dbReference type="Gene3D" id="6.10.250.2430">
    <property type="match status" value="1"/>
</dbReference>
<comment type="function">
    <text evidence="8">Component of the sequence-specific heterotrimeric transcription factor (NF-Y) which specifically recognizes a 5'-CCAAT-3' box motif found in the promoters of its target genes.</text>
</comment>
<dbReference type="GO" id="GO:0003700">
    <property type="term" value="F:DNA-binding transcription factor activity"/>
    <property type="evidence" value="ECO:0007669"/>
    <property type="project" value="UniProtKB-UniRule"/>
</dbReference>
<dbReference type="PRINTS" id="PR00616">
    <property type="entry name" value="CCAATSUBUNTB"/>
</dbReference>
<evidence type="ECO:0000313" key="11">
    <source>
        <dbReference type="Proteomes" id="UP001642360"/>
    </source>
</evidence>
<comment type="subcellular location">
    <subcellularLocation>
        <location evidence="1 8">Nucleus</location>
    </subcellularLocation>
</comment>